<evidence type="ECO:0000313" key="2">
    <source>
        <dbReference type="EMBL" id="GAH83893.1"/>
    </source>
</evidence>
<gene>
    <name evidence="2" type="ORF">S03H2_68485</name>
</gene>
<proteinExistence type="predicted"/>
<reference evidence="2" key="1">
    <citation type="journal article" date="2014" name="Front. Microbiol.">
        <title>High frequency of phylogenetically diverse reductive dehalogenase-homologous genes in deep subseafloor sedimentary metagenomes.</title>
        <authorList>
            <person name="Kawai M."/>
            <person name="Futagami T."/>
            <person name="Toyoda A."/>
            <person name="Takaki Y."/>
            <person name="Nishi S."/>
            <person name="Hori S."/>
            <person name="Arai W."/>
            <person name="Tsubouchi T."/>
            <person name="Morono Y."/>
            <person name="Uchiyama I."/>
            <person name="Ito T."/>
            <person name="Fujiyama A."/>
            <person name="Inagaki F."/>
            <person name="Takami H."/>
        </authorList>
    </citation>
    <scope>NUCLEOTIDE SEQUENCE</scope>
    <source>
        <strain evidence="2">Expedition CK06-06</strain>
    </source>
</reference>
<organism evidence="2">
    <name type="scientific">marine sediment metagenome</name>
    <dbReference type="NCBI Taxonomy" id="412755"/>
    <lineage>
        <taxon>unclassified sequences</taxon>
        <taxon>metagenomes</taxon>
        <taxon>ecological metagenomes</taxon>
    </lineage>
</organism>
<dbReference type="SUPFAM" id="SSF53448">
    <property type="entry name" value="Nucleotide-diphospho-sugar transferases"/>
    <property type="match status" value="1"/>
</dbReference>
<dbReference type="InterPro" id="IPR029044">
    <property type="entry name" value="Nucleotide-diphossugar_trans"/>
</dbReference>
<name>X1KPD2_9ZZZZ</name>
<dbReference type="GO" id="GO:0016758">
    <property type="term" value="F:hexosyltransferase activity"/>
    <property type="evidence" value="ECO:0007669"/>
    <property type="project" value="UniProtKB-ARBA"/>
</dbReference>
<feature type="domain" description="Glycosyltransferase 2-like" evidence="1">
    <location>
        <begin position="7"/>
        <end position="118"/>
    </location>
</feature>
<comment type="caution">
    <text evidence="2">The sequence shown here is derived from an EMBL/GenBank/DDBJ whole genome shotgun (WGS) entry which is preliminary data.</text>
</comment>
<sequence length="130" mass="15084">MDNITVSVIIPTYNRADMVGRAIQSVINQTYQDFEIIIIDDASTDNTREVAREFQEREKRIKYFKHEINKGGGAARNTGIKNSKGEYIAFLDSDDEWYPEKLEKQIEIFNKNDENLGVVYSGVFYIDFRS</sequence>
<evidence type="ECO:0000259" key="1">
    <source>
        <dbReference type="Pfam" id="PF00535"/>
    </source>
</evidence>
<dbReference type="Gene3D" id="3.90.550.10">
    <property type="entry name" value="Spore Coat Polysaccharide Biosynthesis Protein SpsA, Chain A"/>
    <property type="match status" value="1"/>
</dbReference>
<dbReference type="AlphaFoldDB" id="X1KPD2"/>
<dbReference type="InterPro" id="IPR001173">
    <property type="entry name" value="Glyco_trans_2-like"/>
</dbReference>
<dbReference type="PANTHER" id="PTHR22916:SF3">
    <property type="entry name" value="UDP-GLCNAC:BETAGAL BETA-1,3-N-ACETYLGLUCOSAMINYLTRANSFERASE-LIKE PROTEIN 1"/>
    <property type="match status" value="1"/>
</dbReference>
<protein>
    <recommendedName>
        <fullName evidence="1">Glycosyltransferase 2-like domain-containing protein</fullName>
    </recommendedName>
</protein>
<feature type="non-terminal residue" evidence="2">
    <location>
        <position position="130"/>
    </location>
</feature>
<accession>X1KPD2</accession>
<dbReference type="EMBL" id="BARU01045033">
    <property type="protein sequence ID" value="GAH83893.1"/>
    <property type="molecule type" value="Genomic_DNA"/>
</dbReference>
<dbReference type="CDD" id="cd00761">
    <property type="entry name" value="Glyco_tranf_GTA_type"/>
    <property type="match status" value="1"/>
</dbReference>
<dbReference type="Pfam" id="PF00535">
    <property type="entry name" value="Glycos_transf_2"/>
    <property type="match status" value="1"/>
</dbReference>
<dbReference type="PANTHER" id="PTHR22916">
    <property type="entry name" value="GLYCOSYLTRANSFERASE"/>
    <property type="match status" value="1"/>
</dbReference>